<feature type="signal peptide" evidence="1">
    <location>
        <begin position="1"/>
        <end position="15"/>
    </location>
</feature>
<dbReference type="OrthoDB" id="6432146at2759"/>
<dbReference type="AlphaFoldDB" id="A0A8X6PNP0"/>
<gene>
    <name evidence="2" type="ORF">NPIL_310041</name>
</gene>
<protein>
    <submittedName>
        <fullName evidence="2">Uncharacterized protein</fullName>
    </submittedName>
</protein>
<comment type="caution">
    <text evidence="2">The sequence shown here is derived from an EMBL/GenBank/DDBJ whole genome shotgun (WGS) entry which is preliminary data.</text>
</comment>
<dbReference type="Proteomes" id="UP000887013">
    <property type="component" value="Unassembled WGS sequence"/>
</dbReference>
<evidence type="ECO:0000256" key="1">
    <source>
        <dbReference type="SAM" id="SignalP"/>
    </source>
</evidence>
<proteinExistence type="predicted"/>
<accession>A0A8X6PNP0</accession>
<keyword evidence="1" id="KW-0732">Signal</keyword>
<evidence type="ECO:0000313" key="2">
    <source>
        <dbReference type="EMBL" id="GFT74129.1"/>
    </source>
</evidence>
<organism evidence="2 3">
    <name type="scientific">Nephila pilipes</name>
    <name type="common">Giant wood spider</name>
    <name type="synonym">Nephila maculata</name>
    <dbReference type="NCBI Taxonomy" id="299642"/>
    <lineage>
        <taxon>Eukaryota</taxon>
        <taxon>Metazoa</taxon>
        <taxon>Ecdysozoa</taxon>
        <taxon>Arthropoda</taxon>
        <taxon>Chelicerata</taxon>
        <taxon>Arachnida</taxon>
        <taxon>Araneae</taxon>
        <taxon>Araneomorphae</taxon>
        <taxon>Entelegynae</taxon>
        <taxon>Araneoidea</taxon>
        <taxon>Nephilidae</taxon>
        <taxon>Nephila</taxon>
    </lineage>
</organism>
<keyword evidence="3" id="KW-1185">Reference proteome</keyword>
<dbReference type="EMBL" id="BMAW01021678">
    <property type="protein sequence ID" value="GFT74129.1"/>
    <property type="molecule type" value="Genomic_DNA"/>
</dbReference>
<name>A0A8X6PNP0_NEPPI</name>
<sequence>MIVILSLLCIALSAAVIDGSSEINDTRESFLPEKLQTLMFGRDFRNESRRARMVDEIDDEGRIVPGAPSFLTRLSIRSMMFRIVRALVQYFSDLIVGVLFN</sequence>
<reference evidence="2" key="1">
    <citation type="submission" date="2020-08" db="EMBL/GenBank/DDBJ databases">
        <title>Multicomponent nature underlies the extraordinary mechanical properties of spider dragline silk.</title>
        <authorList>
            <person name="Kono N."/>
            <person name="Nakamura H."/>
            <person name="Mori M."/>
            <person name="Yoshida Y."/>
            <person name="Ohtoshi R."/>
            <person name="Malay A.D."/>
            <person name="Moran D.A.P."/>
            <person name="Tomita M."/>
            <person name="Numata K."/>
            <person name="Arakawa K."/>
        </authorList>
    </citation>
    <scope>NUCLEOTIDE SEQUENCE</scope>
</reference>
<feature type="chain" id="PRO_5036499712" evidence="1">
    <location>
        <begin position="16"/>
        <end position="101"/>
    </location>
</feature>
<evidence type="ECO:0000313" key="3">
    <source>
        <dbReference type="Proteomes" id="UP000887013"/>
    </source>
</evidence>